<evidence type="ECO:0000313" key="3">
    <source>
        <dbReference type="Proteomes" id="UP001208540"/>
    </source>
</evidence>
<evidence type="ECO:0000313" key="1">
    <source>
        <dbReference type="EMBL" id="MCW7526564.1"/>
    </source>
</evidence>
<proteinExistence type="predicted"/>
<dbReference type="InterPro" id="IPR036895">
    <property type="entry name" value="Uracil-DNA_glycosylase-like_sf"/>
</dbReference>
<dbReference type="EMBL" id="JAMQPM010000003">
    <property type="protein sequence ID" value="MCW7526564.1"/>
    <property type="molecule type" value="Genomic_DNA"/>
</dbReference>
<evidence type="ECO:0000313" key="4">
    <source>
        <dbReference type="Proteomes" id="UP001208912"/>
    </source>
</evidence>
<dbReference type="RefSeq" id="WP_265368913.1">
    <property type="nucleotide sequence ID" value="NZ_JAMQPM010000003.1"/>
</dbReference>
<evidence type="ECO:0000313" key="2">
    <source>
        <dbReference type="EMBL" id="MCW7530592.1"/>
    </source>
</evidence>
<name>A0AAW5VGZ9_9LEPT</name>
<reference evidence="2 4" key="1">
    <citation type="submission" date="2022-06" db="EMBL/GenBank/DDBJ databases">
        <title>Leptospira isolates from biofilms formed at urban environments.</title>
        <authorList>
            <person name="Ribeiro P.S."/>
            <person name="Sousa T."/>
            <person name="Carvalho N."/>
            <person name="Aburjaile F."/>
            <person name="Neves F."/>
            <person name="Oliveira D."/>
            <person name="Blanco L."/>
            <person name="Lima J."/>
            <person name="Costa F."/>
            <person name="Brenig B."/>
            <person name="Soares S."/>
            <person name="Ramos R."/>
            <person name="Goes-Neto A."/>
            <person name="Matiuzzi M."/>
            <person name="Azevedo V."/>
            <person name="Ristow P."/>
        </authorList>
    </citation>
    <scope>NUCLEOTIDE SEQUENCE</scope>
    <source>
        <strain evidence="1 4">VSF19</strain>
        <strain evidence="2">VSF20</strain>
    </source>
</reference>
<organism evidence="2 3">
    <name type="scientific">Leptospira soteropolitanensis</name>
    <dbReference type="NCBI Taxonomy" id="2950025"/>
    <lineage>
        <taxon>Bacteria</taxon>
        <taxon>Pseudomonadati</taxon>
        <taxon>Spirochaetota</taxon>
        <taxon>Spirochaetia</taxon>
        <taxon>Leptospirales</taxon>
        <taxon>Leptospiraceae</taxon>
        <taxon>Leptospira</taxon>
    </lineage>
</organism>
<dbReference type="SUPFAM" id="SSF52141">
    <property type="entry name" value="Uracil-DNA glycosylase-like"/>
    <property type="match status" value="1"/>
</dbReference>
<gene>
    <name evidence="1" type="ORF">ND861_09430</name>
    <name evidence="2" type="ORF">ND862_10235</name>
</gene>
<dbReference type="EMBL" id="JAMQPL010000003">
    <property type="protein sequence ID" value="MCW7530592.1"/>
    <property type="molecule type" value="Genomic_DNA"/>
</dbReference>
<dbReference type="Proteomes" id="UP001208540">
    <property type="component" value="Unassembled WGS sequence"/>
</dbReference>
<comment type="caution">
    <text evidence="2">The sequence shown here is derived from an EMBL/GenBank/DDBJ whole genome shotgun (WGS) entry which is preliminary data.</text>
</comment>
<evidence type="ECO:0008006" key="5">
    <source>
        <dbReference type="Google" id="ProtNLM"/>
    </source>
</evidence>
<sequence length="156" mass="17788">MGMQRVMQELFKNSVISLDLRKSITLNAIFMQSIRGSVDLKDNSLIANSPNHTVSNFFKECLYPIHKSILEIVKPKLVLCLGHGDQSPFSLFRKAINPKSQPDRDSSGETNSAYWKYFNDKGIHFLGIHHPAWSNRYHKNGLGFKAVVEKIDELIK</sequence>
<dbReference type="AlphaFoldDB" id="A0AAW5VGZ9"/>
<protein>
    <recommendedName>
        <fullName evidence="5">Uracil-DNA glycosylase-like domain-containing protein</fullName>
    </recommendedName>
</protein>
<keyword evidence="4" id="KW-1185">Reference proteome</keyword>
<accession>A0AAW5VGZ9</accession>
<dbReference type="Proteomes" id="UP001208912">
    <property type="component" value="Unassembled WGS sequence"/>
</dbReference>